<feature type="compositionally biased region" description="Low complexity" evidence="5">
    <location>
        <begin position="15"/>
        <end position="26"/>
    </location>
</feature>
<dbReference type="OrthoDB" id="9809557at2"/>
<dbReference type="GO" id="GO:0006352">
    <property type="term" value="P:DNA-templated transcription initiation"/>
    <property type="evidence" value="ECO:0007669"/>
    <property type="project" value="InterPro"/>
</dbReference>
<dbReference type="PANTHER" id="PTHR30603:SF47">
    <property type="entry name" value="RNA POLYMERASE SIGMA FACTOR SIGD, CHLOROPLASTIC"/>
    <property type="match status" value="1"/>
</dbReference>
<accession>A0A517M129</accession>
<dbReference type="InterPro" id="IPR013325">
    <property type="entry name" value="RNA_pol_sigma_r2"/>
</dbReference>
<keyword evidence="4" id="KW-0804">Transcription</keyword>
<dbReference type="RefSeq" id="WP_145345918.1">
    <property type="nucleotide sequence ID" value="NZ_CP036261.1"/>
</dbReference>
<evidence type="ECO:0000256" key="5">
    <source>
        <dbReference type="SAM" id="MobiDB-lite"/>
    </source>
</evidence>
<organism evidence="7 8">
    <name type="scientific">Rosistilla ulvae</name>
    <dbReference type="NCBI Taxonomy" id="1930277"/>
    <lineage>
        <taxon>Bacteria</taxon>
        <taxon>Pseudomonadati</taxon>
        <taxon>Planctomycetota</taxon>
        <taxon>Planctomycetia</taxon>
        <taxon>Pirellulales</taxon>
        <taxon>Pirellulaceae</taxon>
        <taxon>Rosistilla</taxon>
    </lineage>
</organism>
<dbReference type="Pfam" id="PF04542">
    <property type="entry name" value="Sigma70_r2"/>
    <property type="match status" value="1"/>
</dbReference>
<keyword evidence="8" id="KW-1185">Reference proteome</keyword>
<dbReference type="PANTHER" id="PTHR30603">
    <property type="entry name" value="RNA POLYMERASE SIGMA FACTOR RPO"/>
    <property type="match status" value="1"/>
</dbReference>
<dbReference type="EMBL" id="CP036261">
    <property type="protein sequence ID" value="QDS88593.1"/>
    <property type="molecule type" value="Genomic_DNA"/>
</dbReference>
<dbReference type="InterPro" id="IPR007630">
    <property type="entry name" value="RNA_pol_sigma70_r4"/>
</dbReference>
<evidence type="ECO:0000259" key="6">
    <source>
        <dbReference type="PROSITE" id="PS00716"/>
    </source>
</evidence>
<dbReference type="PROSITE" id="PS00716">
    <property type="entry name" value="SIGMA70_2"/>
    <property type="match status" value="1"/>
</dbReference>
<dbReference type="Proteomes" id="UP000319557">
    <property type="component" value="Chromosome"/>
</dbReference>
<protein>
    <submittedName>
        <fullName evidence="7">RNA polymerase sigma factor SigA</fullName>
    </submittedName>
</protein>
<feature type="domain" description="RNA polymerase sigma-70" evidence="6">
    <location>
        <begin position="402"/>
        <end position="428"/>
    </location>
</feature>
<dbReference type="InterPro" id="IPR007627">
    <property type="entry name" value="RNA_pol_sigma70_r2"/>
</dbReference>
<sequence length="438" mass="50185">MVRFANQSSSHRWGSQSRTLSRSTSSNDNEGLEEYFADVSKTRLLTSAEEIAATKRIKKTGTVYRHCLLMHRRILPGIIDALTTVDARDVRIDTVIEVAPNDLPRIKFLRKAIPHVIESLLRIDHEDTVDRKLVAARRCSQARRQSALARLRRRRHSVRNLLNDLPVRVHILEAVFDATDCQSTSRQLDRISNRADDLRGHLTALKQDFVSHHLRLVIPIAKQYRGRGLGFLDLVQEGNAVLMKAIDKFDPDRGFRFSTYATWWIRQAISRAVAVQGRLVRVPQAAFSGVKQVRQTQEQFYRQHRRDPDPHEIARDAGMSFESTKRALGALRETVSIDDRLDDDRLTLAETLPEASETSDPAYLQEQENLRPMVLSMLGRLEPRERRIVELRFGIKDGIPRTLTQVSSAMSLSRERIRQIQTQALSKLEGMSEELDDF</sequence>
<dbReference type="Pfam" id="PF04545">
    <property type="entry name" value="Sigma70_r4"/>
    <property type="match status" value="1"/>
</dbReference>
<dbReference type="InterPro" id="IPR014284">
    <property type="entry name" value="RNA_pol_sigma-70_dom"/>
</dbReference>
<dbReference type="GO" id="GO:0016987">
    <property type="term" value="F:sigma factor activity"/>
    <property type="evidence" value="ECO:0007669"/>
    <property type="project" value="UniProtKB-KW"/>
</dbReference>
<dbReference type="InterPro" id="IPR007624">
    <property type="entry name" value="RNA_pol_sigma70_r3"/>
</dbReference>
<reference evidence="7 8" key="1">
    <citation type="submission" date="2019-02" db="EMBL/GenBank/DDBJ databases">
        <title>Deep-cultivation of Planctomycetes and their phenomic and genomic characterization uncovers novel biology.</title>
        <authorList>
            <person name="Wiegand S."/>
            <person name="Jogler M."/>
            <person name="Boedeker C."/>
            <person name="Pinto D."/>
            <person name="Vollmers J."/>
            <person name="Rivas-Marin E."/>
            <person name="Kohn T."/>
            <person name="Peeters S.H."/>
            <person name="Heuer A."/>
            <person name="Rast P."/>
            <person name="Oberbeckmann S."/>
            <person name="Bunk B."/>
            <person name="Jeske O."/>
            <person name="Meyerdierks A."/>
            <person name="Storesund J.E."/>
            <person name="Kallscheuer N."/>
            <person name="Luecker S."/>
            <person name="Lage O.M."/>
            <person name="Pohl T."/>
            <person name="Merkel B.J."/>
            <person name="Hornburger P."/>
            <person name="Mueller R.-W."/>
            <person name="Bruemmer F."/>
            <person name="Labrenz M."/>
            <person name="Spormann A.M."/>
            <person name="Op den Camp H."/>
            <person name="Overmann J."/>
            <person name="Amann R."/>
            <person name="Jetten M.S.M."/>
            <person name="Mascher T."/>
            <person name="Medema M.H."/>
            <person name="Devos D.P."/>
            <person name="Kaster A.-K."/>
            <person name="Ovreas L."/>
            <person name="Rohde M."/>
            <person name="Galperin M.Y."/>
            <person name="Jogler C."/>
        </authorList>
    </citation>
    <scope>NUCLEOTIDE SEQUENCE [LARGE SCALE GENOMIC DNA]</scope>
    <source>
        <strain evidence="7 8">EC9</strain>
    </source>
</reference>
<dbReference type="SUPFAM" id="SSF88946">
    <property type="entry name" value="Sigma2 domain of RNA polymerase sigma factors"/>
    <property type="match status" value="1"/>
</dbReference>
<gene>
    <name evidence="7" type="primary">sigA_5</name>
    <name evidence="7" type="ORF">EC9_27840</name>
</gene>
<dbReference type="KEGG" id="ruv:EC9_27840"/>
<name>A0A517M129_9BACT</name>
<dbReference type="InterPro" id="IPR036388">
    <property type="entry name" value="WH-like_DNA-bd_sf"/>
</dbReference>
<keyword evidence="3" id="KW-0238">DNA-binding</keyword>
<feature type="region of interest" description="Disordered" evidence="5">
    <location>
        <begin position="1"/>
        <end position="29"/>
    </location>
</feature>
<dbReference type="GO" id="GO:0003677">
    <property type="term" value="F:DNA binding"/>
    <property type="evidence" value="ECO:0007669"/>
    <property type="project" value="UniProtKB-KW"/>
</dbReference>
<dbReference type="SUPFAM" id="SSF88659">
    <property type="entry name" value="Sigma3 and sigma4 domains of RNA polymerase sigma factors"/>
    <property type="match status" value="2"/>
</dbReference>
<evidence type="ECO:0000256" key="1">
    <source>
        <dbReference type="ARBA" id="ARBA00023015"/>
    </source>
</evidence>
<proteinExistence type="predicted"/>
<evidence type="ECO:0000256" key="3">
    <source>
        <dbReference type="ARBA" id="ARBA00023125"/>
    </source>
</evidence>
<feature type="compositionally biased region" description="Polar residues" evidence="5">
    <location>
        <begin position="1"/>
        <end position="14"/>
    </location>
</feature>
<keyword evidence="1" id="KW-0805">Transcription regulation</keyword>
<dbReference type="PRINTS" id="PR00046">
    <property type="entry name" value="SIGMA70FCT"/>
</dbReference>
<keyword evidence="2" id="KW-0731">Sigma factor</keyword>
<dbReference type="Gene3D" id="1.10.601.10">
    <property type="entry name" value="RNA Polymerase Primary Sigma Factor"/>
    <property type="match status" value="1"/>
</dbReference>
<evidence type="ECO:0000313" key="7">
    <source>
        <dbReference type="EMBL" id="QDS88593.1"/>
    </source>
</evidence>
<dbReference type="InterPro" id="IPR050239">
    <property type="entry name" value="Sigma-70_RNA_pol_init_factors"/>
</dbReference>
<dbReference type="NCBIfam" id="TIGR02937">
    <property type="entry name" value="sigma70-ECF"/>
    <property type="match status" value="1"/>
</dbReference>
<evidence type="ECO:0000313" key="8">
    <source>
        <dbReference type="Proteomes" id="UP000319557"/>
    </source>
</evidence>
<dbReference type="Gene3D" id="1.10.10.10">
    <property type="entry name" value="Winged helix-like DNA-binding domain superfamily/Winged helix DNA-binding domain"/>
    <property type="match status" value="2"/>
</dbReference>
<feature type="region of interest" description="Disordered" evidence="5">
    <location>
        <begin position="300"/>
        <end position="319"/>
    </location>
</feature>
<dbReference type="AlphaFoldDB" id="A0A517M129"/>
<dbReference type="Pfam" id="PF04539">
    <property type="entry name" value="Sigma70_r3"/>
    <property type="match status" value="1"/>
</dbReference>
<evidence type="ECO:0000256" key="4">
    <source>
        <dbReference type="ARBA" id="ARBA00023163"/>
    </source>
</evidence>
<feature type="compositionally biased region" description="Basic and acidic residues" evidence="5">
    <location>
        <begin position="306"/>
        <end position="315"/>
    </location>
</feature>
<dbReference type="InterPro" id="IPR000943">
    <property type="entry name" value="RNA_pol_sigma70"/>
</dbReference>
<dbReference type="InterPro" id="IPR013324">
    <property type="entry name" value="RNA_pol_sigma_r3/r4-like"/>
</dbReference>
<evidence type="ECO:0000256" key="2">
    <source>
        <dbReference type="ARBA" id="ARBA00023082"/>
    </source>
</evidence>